<dbReference type="FunFam" id="2.60.40.10:FF:000010">
    <property type="entry name" value="receptor-type tyrosine-protein phosphatase delta isoform X1"/>
    <property type="match status" value="1"/>
</dbReference>
<feature type="non-terminal residue" evidence="19">
    <location>
        <position position="282"/>
    </location>
</feature>
<dbReference type="EMBL" id="AMQN01013829">
    <property type="status" value="NOT_ANNOTATED_CDS"/>
    <property type="molecule type" value="Genomic_DNA"/>
</dbReference>
<comment type="catalytic activity">
    <reaction evidence="15">
        <text>O-phospho-L-tyrosyl-[protein] + H2O = L-tyrosyl-[protein] + phosphate</text>
        <dbReference type="Rhea" id="RHEA:10684"/>
        <dbReference type="Rhea" id="RHEA-COMP:10136"/>
        <dbReference type="Rhea" id="RHEA-COMP:20101"/>
        <dbReference type="ChEBI" id="CHEBI:15377"/>
        <dbReference type="ChEBI" id="CHEBI:43474"/>
        <dbReference type="ChEBI" id="CHEBI:46858"/>
        <dbReference type="ChEBI" id="CHEBI:61978"/>
        <dbReference type="EC" id="3.1.3.48"/>
    </reaction>
</comment>
<dbReference type="InterPro" id="IPR003961">
    <property type="entry name" value="FN3_dom"/>
</dbReference>
<keyword evidence="7" id="KW-0378">Hydrolase</keyword>
<keyword evidence="4" id="KW-0812">Transmembrane</keyword>
<dbReference type="InterPro" id="IPR036179">
    <property type="entry name" value="Ig-like_dom_sf"/>
</dbReference>
<evidence type="ECO:0000256" key="4">
    <source>
        <dbReference type="ARBA" id="ARBA00022692"/>
    </source>
</evidence>
<feature type="domain" description="Fibronectin type-III" evidence="18">
    <location>
        <begin position="192"/>
        <end position="282"/>
    </location>
</feature>
<evidence type="ECO:0000256" key="5">
    <source>
        <dbReference type="ARBA" id="ARBA00022729"/>
    </source>
</evidence>
<keyword evidence="9" id="KW-1133">Transmembrane helix</keyword>
<dbReference type="PRINTS" id="PR00014">
    <property type="entry name" value="FNTYPEIII"/>
</dbReference>
<dbReference type="InterPro" id="IPR050964">
    <property type="entry name" value="Striated_Muscle_Regulatory"/>
</dbReference>
<dbReference type="EMBL" id="AMQN01013828">
    <property type="status" value="NOT_ANNOTATED_CDS"/>
    <property type="molecule type" value="Genomic_DNA"/>
</dbReference>
<dbReference type="FunFam" id="2.60.40.10:FF:000027">
    <property type="entry name" value="receptor-type tyrosine-protein phosphatase delta isoform X1"/>
    <property type="match status" value="1"/>
</dbReference>
<feature type="domain" description="Ig-like" evidence="17">
    <location>
        <begin position="21"/>
        <end position="91"/>
    </location>
</feature>
<keyword evidence="14" id="KW-0393">Immunoglobulin domain</keyword>
<evidence type="ECO:0000256" key="11">
    <source>
        <dbReference type="ARBA" id="ARBA00023157"/>
    </source>
</evidence>
<dbReference type="InterPro" id="IPR003598">
    <property type="entry name" value="Ig_sub2"/>
</dbReference>
<dbReference type="InterPro" id="IPR036116">
    <property type="entry name" value="FN3_sf"/>
</dbReference>
<dbReference type="SMART" id="SM00409">
    <property type="entry name" value="IG"/>
    <property type="match status" value="1"/>
</dbReference>
<dbReference type="OrthoDB" id="10253954at2759"/>
<dbReference type="InterPro" id="IPR013783">
    <property type="entry name" value="Ig-like_fold"/>
</dbReference>
<dbReference type="EMBL" id="KB310531">
    <property type="protein sequence ID" value="ELT91391.1"/>
    <property type="molecule type" value="Genomic_DNA"/>
</dbReference>
<dbReference type="EnsemblMetazoa" id="CapteT214605">
    <property type="protein sequence ID" value="CapteP214605"/>
    <property type="gene ID" value="CapteG214605"/>
</dbReference>
<dbReference type="Proteomes" id="UP000014760">
    <property type="component" value="Unassembled WGS sequence"/>
</dbReference>
<comment type="similarity">
    <text evidence="2">Belongs to the protein-tyrosine phosphatase family. Receptor class 2A subfamily.</text>
</comment>
<evidence type="ECO:0000256" key="16">
    <source>
        <dbReference type="SAM" id="SignalP"/>
    </source>
</evidence>
<evidence type="ECO:0000313" key="19">
    <source>
        <dbReference type="EMBL" id="ELT91391.1"/>
    </source>
</evidence>
<dbReference type="Pfam" id="PF00041">
    <property type="entry name" value="fn3"/>
    <property type="match status" value="1"/>
</dbReference>
<name>R7TIM6_CAPTE</name>
<dbReference type="SMART" id="SM00060">
    <property type="entry name" value="FN3"/>
    <property type="match status" value="1"/>
</dbReference>
<dbReference type="GO" id="GO:0016020">
    <property type="term" value="C:membrane"/>
    <property type="evidence" value="ECO:0007669"/>
    <property type="project" value="UniProtKB-SubCell"/>
</dbReference>
<sequence length="282" mass="30713">MKPHTFLGAVLATFLFIGVQPTRAQDELRIVTSPRDTNVVEDGTVSFFCEVTGNPKPEIHWAKDNRRVHSLRGRITVYETPNGSVLRIKSVRTGIDEVRRVPPLFTIIPTDVEVTPGGSANLTCAAVGAPTPYVRWRLGSVDPTPEDPVPFGVNVLELNDIWESGTYTCIATSDLGVIRTDVCLHLIGLAATPVNVAISEVTGTSLKLTWSPGSEDPIDSYRITYKQIFADSDMSTRVNVQSTEYTVTGLSPRAIYEFRVAAVNSFGIGRPSIPVNVITAEI</sequence>
<dbReference type="CDD" id="cd00063">
    <property type="entry name" value="FN3"/>
    <property type="match status" value="1"/>
</dbReference>
<keyword evidence="12" id="KW-0675">Receptor</keyword>
<evidence type="ECO:0000256" key="10">
    <source>
        <dbReference type="ARBA" id="ARBA00023136"/>
    </source>
</evidence>
<evidence type="ECO:0000256" key="12">
    <source>
        <dbReference type="ARBA" id="ARBA00023170"/>
    </source>
</evidence>
<protein>
    <recommendedName>
        <fullName evidence="3">protein-tyrosine-phosphatase</fullName>
        <ecNumber evidence="3">3.1.3.48</ecNumber>
    </recommendedName>
</protein>
<evidence type="ECO:0000259" key="18">
    <source>
        <dbReference type="PROSITE" id="PS50853"/>
    </source>
</evidence>
<dbReference type="PROSITE" id="PS50853">
    <property type="entry name" value="FN3"/>
    <property type="match status" value="1"/>
</dbReference>
<evidence type="ECO:0000256" key="13">
    <source>
        <dbReference type="ARBA" id="ARBA00023180"/>
    </source>
</evidence>
<evidence type="ECO:0000256" key="1">
    <source>
        <dbReference type="ARBA" id="ARBA00004167"/>
    </source>
</evidence>
<evidence type="ECO:0000259" key="17">
    <source>
        <dbReference type="PROSITE" id="PS50835"/>
    </source>
</evidence>
<dbReference type="EMBL" id="AMQN01013830">
    <property type="status" value="NOT_ANNOTATED_CDS"/>
    <property type="molecule type" value="Genomic_DNA"/>
</dbReference>
<evidence type="ECO:0000313" key="20">
    <source>
        <dbReference type="EnsemblMetazoa" id="CapteP214605"/>
    </source>
</evidence>
<dbReference type="Pfam" id="PF13927">
    <property type="entry name" value="Ig_3"/>
    <property type="match status" value="2"/>
</dbReference>
<reference evidence="21" key="1">
    <citation type="submission" date="2012-12" db="EMBL/GenBank/DDBJ databases">
        <authorList>
            <person name="Hellsten U."/>
            <person name="Grimwood J."/>
            <person name="Chapman J.A."/>
            <person name="Shapiro H."/>
            <person name="Aerts A."/>
            <person name="Otillar R.P."/>
            <person name="Terry A.Y."/>
            <person name="Boore J.L."/>
            <person name="Simakov O."/>
            <person name="Marletaz F."/>
            <person name="Cho S.-J."/>
            <person name="Edsinger-Gonzales E."/>
            <person name="Havlak P."/>
            <person name="Kuo D.-H."/>
            <person name="Larsson T."/>
            <person name="Lv J."/>
            <person name="Arendt D."/>
            <person name="Savage R."/>
            <person name="Osoegawa K."/>
            <person name="de Jong P."/>
            <person name="Lindberg D.R."/>
            <person name="Seaver E.C."/>
            <person name="Weisblat D.A."/>
            <person name="Putnam N.H."/>
            <person name="Grigoriev I.V."/>
            <person name="Rokhsar D.S."/>
        </authorList>
    </citation>
    <scope>NUCLEOTIDE SEQUENCE</scope>
    <source>
        <strain evidence="21">I ESC-2004</strain>
    </source>
</reference>
<dbReference type="OMA" id="PEITITW"/>
<evidence type="ECO:0000256" key="9">
    <source>
        <dbReference type="ARBA" id="ARBA00022989"/>
    </source>
</evidence>
<evidence type="ECO:0000256" key="3">
    <source>
        <dbReference type="ARBA" id="ARBA00013064"/>
    </source>
</evidence>
<reference evidence="20" key="3">
    <citation type="submission" date="2015-06" db="UniProtKB">
        <authorList>
            <consortium name="EnsemblMetazoa"/>
        </authorList>
    </citation>
    <scope>IDENTIFICATION</scope>
</reference>
<keyword evidence="13" id="KW-0325">Glycoprotein</keyword>
<organism evidence="19">
    <name type="scientific">Capitella teleta</name>
    <name type="common">Polychaete worm</name>
    <dbReference type="NCBI Taxonomy" id="283909"/>
    <lineage>
        <taxon>Eukaryota</taxon>
        <taxon>Metazoa</taxon>
        <taxon>Spiralia</taxon>
        <taxon>Lophotrochozoa</taxon>
        <taxon>Annelida</taxon>
        <taxon>Polychaeta</taxon>
        <taxon>Sedentaria</taxon>
        <taxon>Scolecida</taxon>
        <taxon>Capitellidae</taxon>
        <taxon>Capitella</taxon>
    </lineage>
</organism>
<accession>R7TIM6</accession>
<dbReference type="InterPro" id="IPR003599">
    <property type="entry name" value="Ig_sub"/>
</dbReference>
<dbReference type="HOGENOM" id="CLU_988908_0_0_1"/>
<dbReference type="AlphaFoldDB" id="R7TIM6"/>
<keyword evidence="6" id="KW-0677">Repeat</keyword>
<feature type="domain" description="Ig-like" evidence="17">
    <location>
        <begin position="103"/>
        <end position="185"/>
    </location>
</feature>
<evidence type="ECO:0000256" key="7">
    <source>
        <dbReference type="ARBA" id="ARBA00022801"/>
    </source>
</evidence>
<dbReference type="GO" id="GO:0004725">
    <property type="term" value="F:protein tyrosine phosphatase activity"/>
    <property type="evidence" value="ECO:0007669"/>
    <property type="project" value="UniProtKB-EC"/>
</dbReference>
<dbReference type="Gene3D" id="2.60.40.10">
    <property type="entry name" value="Immunoglobulins"/>
    <property type="match status" value="3"/>
</dbReference>
<evidence type="ECO:0000256" key="8">
    <source>
        <dbReference type="ARBA" id="ARBA00022912"/>
    </source>
</evidence>
<comment type="subcellular location">
    <subcellularLocation>
        <location evidence="1">Membrane</location>
        <topology evidence="1">Single-pass membrane protein</topology>
    </subcellularLocation>
</comment>
<dbReference type="FunCoup" id="R7TIM6">
    <property type="interactions" value="124"/>
</dbReference>
<dbReference type="SUPFAM" id="SSF48726">
    <property type="entry name" value="Immunoglobulin"/>
    <property type="match status" value="2"/>
</dbReference>
<keyword evidence="10" id="KW-0472">Membrane</keyword>
<evidence type="ECO:0000256" key="2">
    <source>
        <dbReference type="ARBA" id="ARBA00010504"/>
    </source>
</evidence>
<feature type="chain" id="PRO_5008787040" description="protein-tyrosine-phosphatase" evidence="16">
    <location>
        <begin position="25"/>
        <end position="282"/>
    </location>
</feature>
<dbReference type="PANTHER" id="PTHR13817">
    <property type="entry name" value="TITIN"/>
    <property type="match status" value="1"/>
</dbReference>
<evidence type="ECO:0000256" key="14">
    <source>
        <dbReference type="ARBA" id="ARBA00023319"/>
    </source>
</evidence>
<dbReference type="PANTHER" id="PTHR13817:SF73">
    <property type="entry name" value="FIBRONECTIN TYPE-III DOMAIN-CONTAINING PROTEIN"/>
    <property type="match status" value="1"/>
</dbReference>
<dbReference type="PROSITE" id="PS50835">
    <property type="entry name" value="IG_LIKE"/>
    <property type="match status" value="2"/>
</dbReference>
<evidence type="ECO:0000256" key="6">
    <source>
        <dbReference type="ARBA" id="ARBA00022737"/>
    </source>
</evidence>
<dbReference type="SUPFAM" id="SSF49265">
    <property type="entry name" value="Fibronectin type III"/>
    <property type="match status" value="1"/>
</dbReference>
<reference evidence="19 21" key="2">
    <citation type="journal article" date="2013" name="Nature">
        <title>Insights into bilaterian evolution from three spiralian genomes.</title>
        <authorList>
            <person name="Simakov O."/>
            <person name="Marletaz F."/>
            <person name="Cho S.J."/>
            <person name="Edsinger-Gonzales E."/>
            <person name="Havlak P."/>
            <person name="Hellsten U."/>
            <person name="Kuo D.H."/>
            <person name="Larsson T."/>
            <person name="Lv J."/>
            <person name="Arendt D."/>
            <person name="Savage R."/>
            <person name="Osoegawa K."/>
            <person name="de Jong P."/>
            <person name="Grimwood J."/>
            <person name="Chapman J.A."/>
            <person name="Shapiro H."/>
            <person name="Aerts A."/>
            <person name="Otillar R.P."/>
            <person name="Terry A.Y."/>
            <person name="Boore J.L."/>
            <person name="Grigoriev I.V."/>
            <person name="Lindberg D.R."/>
            <person name="Seaver E.C."/>
            <person name="Weisblat D.A."/>
            <person name="Putnam N.H."/>
            <person name="Rokhsar D.S."/>
        </authorList>
    </citation>
    <scope>NUCLEOTIDE SEQUENCE</scope>
    <source>
        <strain evidence="19 21">I ESC-2004</strain>
    </source>
</reference>
<dbReference type="EC" id="3.1.3.48" evidence="3"/>
<proteinExistence type="inferred from homology"/>
<evidence type="ECO:0000313" key="21">
    <source>
        <dbReference type="Proteomes" id="UP000014760"/>
    </source>
</evidence>
<keyword evidence="11" id="KW-1015">Disulfide bond</keyword>
<keyword evidence="21" id="KW-1185">Reference proteome</keyword>
<evidence type="ECO:0000256" key="15">
    <source>
        <dbReference type="ARBA" id="ARBA00051722"/>
    </source>
</evidence>
<feature type="signal peptide" evidence="16">
    <location>
        <begin position="1"/>
        <end position="24"/>
    </location>
</feature>
<keyword evidence="5 16" id="KW-0732">Signal</keyword>
<keyword evidence="8" id="KW-0904">Protein phosphatase</keyword>
<dbReference type="InterPro" id="IPR007110">
    <property type="entry name" value="Ig-like_dom"/>
</dbReference>
<dbReference type="SMART" id="SM00408">
    <property type="entry name" value="IGc2"/>
    <property type="match status" value="2"/>
</dbReference>
<gene>
    <name evidence="19" type="ORF">CAPTEDRAFT_214605</name>
</gene>
<dbReference type="STRING" id="283909.R7TIM6"/>